<organism evidence="2 3">
    <name type="scientific">Lichtheimia ornata</name>
    <dbReference type="NCBI Taxonomy" id="688661"/>
    <lineage>
        <taxon>Eukaryota</taxon>
        <taxon>Fungi</taxon>
        <taxon>Fungi incertae sedis</taxon>
        <taxon>Mucoromycota</taxon>
        <taxon>Mucoromycotina</taxon>
        <taxon>Mucoromycetes</taxon>
        <taxon>Mucorales</taxon>
        <taxon>Lichtheimiaceae</taxon>
        <taxon>Lichtheimia</taxon>
    </lineage>
</organism>
<evidence type="ECO:0000313" key="3">
    <source>
        <dbReference type="Proteomes" id="UP001234581"/>
    </source>
</evidence>
<dbReference type="GeneID" id="83208409"/>
<dbReference type="InterPro" id="IPR053858">
    <property type="entry name" value="Arb2_dom"/>
</dbReference>
<comment type="caution">
    <text evidence="2">The sequence shown here is derived from an EMBL/GenBank/DDBJ whole genome shotgun (WGS) entry which is preliminary data.</text>
</comment>
<dbReference type="AlphaFoldDB" id="A0AAD7Y2Y1"/>
<name>A0AAD7Y2Y1_9FUNG</name>
<evidence type="ECO:0000259" key="1">
    <source>
        <dbReference type="Pfam" id="PF22749"/>
    </source>
</evidence>
<dbReference type="PANTHER" id="PTHR21357:SF4">
    <property type="entry name" value="FAM172 FAMILY PROTEIN HOMOLOG CG10038"/>
    <property type="match status" value="1"/>
</dbReference>
<dbReference type="GO" id="GO:0035197">
    <property type="term" value="F:siRNA binding"/>
    <property type="evidence" value="ECO:0007669"/>
    <property type="project" value="TreeGrafter"/>
</dbReference>
<dbReference type="EMBL" id="JARTCD010000003">
    <property type="protein sequence ID" value="KAJ8662814.1"/>
    <property type="molecule type" value="Genomic_DNA"/>
</dbReference>
<proteinExistence type="predicted"/>
<feature type="domain" description="Arb2" evidence="1">
    <location>
        <begin position="65"/>
        <end position="323"/>
    </location>
</feature>
<dbReference type="PANTHER" id="PTHR21357">
    <property type="entry name" value="FAM172 FAMILY PROTEIN HOMOLOG CG10038"/>
    <property type="match status" value="1"/>
</dbReference>
<dbReference type="GO" id="GO:0005634">
    <property type="term" value="C:nucleus"/>
    <property type="evidence" value="ECO:0007669"/>
    <property type="project" value="TreeGrafter"/>
</dbReference>
<dbReference type="GO" id="GO:0031048">
    <property type="term" value="P:regulatory ncRNA-mediated heterochromatin formation"/>
    <property type="evidence" value="ECO:0007669"/>
    <property type="project" value="TreeGrafter"/>
</dbReference>
<evidence type="ECO:0000313" key="2">
    <source>
        <dbReference type="EMBL" id="KAJ8662814.1"/>
    </source>
</evidence>
<dbReference type="Pfam" id="PF22749">
    <property type="entry name" value="Arb2"/>
    <property type="match status" value="1"/>
</dbReference>
<accession>A0AAD7Y2Y1</accession>
<dbReference type="RefSeq" id="XP_058347727.1">
    <property type="nucleotide sequence ID" value="XM_058481089.1"/>
</dbReference>
<reference evidence="2 3" key="1">
    <citation type="submission" date="2023-03" db="EMBL/GenBank/DDBJ databases">
        <title>Genome sequence of Lichtheimia ornata CBS 291.66.</title>
        <authorList>
            <person name="Mohabir J.T."/>
            <person name="Shea T.P."/>
            <person name="Kurbessoian T."/>
            <person name="Berby B."/>
            <person name="Fontaine J."/>
            <person name="Livny J."/>
            <person name="Gnirke A."/>
            <person name="Stajich J.E."/>
            <person name="Cuomo C.A."/>
        </authorList>
    </citation>
    <scope>NUCLEOTIDE SEQUENCE [LARGE SCALE GENOMIC DNA]</scope>
    <source>
        <strain evidence="2">CBS 291.66</strain>
    </source>
</reference>
<protein>
    <recommendedName>
        <fullName evidence="1">Arb2 domain-containing protein</fullName>
    </recommendedName>
</protein>
<keyword evidence="3" id="KW-1185">Reference proteome</keyword>
<dbReference type="InterPro" id="IPR048263">
    <property type="entry name" value="Arb2"/>
</dbReference>
<gene>
    <name evidence="2" type="ORF">O0I10_000990</name>
</gene>
<sequence length="399" mass="45755">MNLDVSSNWLKWDLTLQHATSSVPSFRLLNSLASLFHPPTHTRALTHTRTPMYRRRFKKKQETTFPDTIEGFGYVVKENGEIRHKEKDEKYEFEYIPKDRPYNEARYNAFINLVGDLVEQELQSAPLNFQKTIIPVNANPSTEPHTYIYMTPNAMTTSDKLLCLIPGNNTRIGQWTKRVMCDDNINSGSMVDVSLQALKKGYEVMILNPNGIYWYDNRAREAPPLTHMNFSMVPENEGPEAHCLYVFQHFISKCNAARIAMFTLGWGGHTLTELLNHDGDFFKKRVRAVAMADSTHSSDLLKGDDKRAWMRNHVVNWAVSSEPRGQPITDNRFGCDCLSSELEISDYTLPTCLDAMWKFIDIQMGDAEPEEVDDEITRPELLDEQEAELEEHLNVVSIG</sequence>
<dbReference type="Proteomes" id="UP001234581">
    <property type="component" value="Unassembled WGS sequence"/>
</dbReference>